<gene>
    <name evidence="3" type="ORF">AF91_11265</name>
</gene>
<protein>
    <submittedName>
        <fullName evidence="3">Uncharacterized protein</fullName>
    </submittedName>
</protein>
<dbReference type="RefSeq" id="WP_025376279.1">
    <property type="nucleotide sequence ID" value="NZ_CP007122.1"/>
</dbReference>
<feature type="compositionally biased region" description="Polar residues" evidence="1">
    <location>
        <begin position="59"/>
        <end position="71"/>
    </location>
</feature>
<reference evidence="3 4" key="1">
    <citation type="journal article" date="2014" name="Genome Announc.">
        <title>Whole Genome Sequence of the Probiotic Strain Lactobacillus paracasei N1115, Isolated from Traditional Chinese Fermented Milk.</title>
        <authorList>
            <person name="Wang S."/>
            <person name="Zhu H."/>
            <person name="He F."/>
            <person name="Luo Y."/>
            <person name="Kang Z."/>
            <person name="Lu C."/>
            <person name="Feng L."/>
            <person name="Lu X."/>
            <person name="Xue Y."/>
            <person name="Wang H."/>
        </authorList>
    </citation>
    <scope>NUCLEOTIDE SEQUENCE [LARGE SCALE GENOMIC DNA]</scope>
    <source>
        <strain evidence="3 4">N1115</strain>
    </source>
</reference>
<dbReference type="AlphaFoldDB" id="A0A806LMD6"/>
<organism evidence="3 4">
    <name type="scientific">Lacticaseibacillus paracasei N1115</name>
    <dbReference type="NCBI Taxonomy" id="1446494"/>
    <lineage>
        <taxon>Bacteria</taxon>
        <taxon>Bacillati</taxon>
        <taxon>Bacillota</taxon>
        <taxon>Bacilli</taxon>
        <taxon>Lactobacillales</taxon>
        <taxon>Lactobacillaceae</taxon>
        <taxon>Lacticaseibacillus</taxon>
    </lineage>
</organism>
<sequence length="197" mass="22038">MANPENEKPQLYVTVSTDQQRGIQHMEALYEDRNGILLPKRFSSQNHDQPLTYQQISTINGKSQYSSNTVKSGDAKKHNPQFNKDDILEPSSGRKHFGGDDSLTDKYATKEELKTLDTKLSGQFETLMAKMDGKFNTMNAKTDGKFDELNATITGSFKSAKAETESRFSKLEAIQSKWFIGTAIAIVGLVVALLKFF</sequence>
<proteinExistence type="predicted"/>
<keyword evidence="2" id="KW-1133">Transmembrane helix</keyword>
<feature type="transmembrane region" description="Helical" evidence="2">
    <location>
        <begin position="178"/>
        <end position="196"/>
    </location>
</feature>
<feature type="compositionally biased region" description="Basic and acidic residues" evidence="1">
    <location>
        <begin position="73"/>
        <end position="87"/>
    </location>
</feature>
<dbReference type="KEGG" id="lpq:AF91_11265"/>
<evidence type="ECO:0000256" key="1">
    <source>
        <dbReference type="SAM" id="MobiDB-lite"/>
    </source>
</evidence>
<accession>A0A806LMD6</accession>
<feature type="region of interest" description="Disordered" evidence="1">
    <location>
        <begin position="59"/>
        <end position="100"/>
    </location>
</feature>
<evidence type="ECO:0000256" key="2">
    <source>
        <dbReference type="SAM" id="Phobius"/>
    </source>
</evidence>
<evidence type="ECO:0000313" key="3">
    <source>
        <dbReference type="EMBL" id="AHJ34467.1"/>
    </source>
</evidence>
<keyword evidence="2" id="KW-0812">Transmembrane</keyword>
<name>A0A806LMD6_LACPA</name>
<dbReference type="Proteomes" id="UP000019441">
    <property type="component" value="Chromosome"/>
</dbReference>
<evidence type="ECO:0000313" key="4">
    <source>
        <dbReference type="Proteomes" id="UP000019441"/>
    </source>
</evidence>
<dbReference type="EMBL" id="CP007122">
    <property type="protein sequence ID" value="AHJ34467.1"/>
    <property type="molecule type" value="Genomic_DNA"/>
</dbReference>
<keyword evidence="2" id="KW-0472">Membrane</keyword>